<dbReference type="SMART" id="SM00235">
    <property type="entry name" value="ZnMc"/>
    <property type="match status" value="1"/>
</dbReference>
<evidence type="ECO:0000256" key="2">
    <source>
        <dbReference type="ARBA" id="ARBA00022670"/>
    </source>
</evidence>
<feature type="domain" description="Peptidase metallopeptidase" evidence="7">
    <location>
        <begin position="71"/>
        <end position="249"/>
    </location>
</feature>
<keyword evidence="2" id="KW-0645">Protease</keyword>
<dbReference type="InterPro" id="IPR024079">
    <property type="entry name" value="MetalloPept_cat_dom_sf"/>
</dbReference>
<dbReference type="Pfam" id="PF00353">
    <property type="entry name" value="HemolysinCabind"/>
    <property type="match status" value="4"/>
</dbReference>
<accession>A0A7X0B1Z0</accession>
<dbReference type="GO" id="GO:0006508">
    <property type="term" value="P:proteolysis"/>
    <property type="evidence" value="ECO:0007669"/>
    <property type="project" value="UniProtKB-KW"/>
</dbReference>
<dbReference type="InterPro" id="IPR011049">
    <property type="entry name" value="Serralysin-like_metalloprot_C"/>
</dbReference>
<feature type="region of interest" description="Disordered" evidence="6">
    <location>
        <begin position="1"/>
        <end position="31"/>
    </location>
</feature>
<dbReference type="InterPro" id="IPR001818">
    <property type="entry name" value="Pept_M10_metallopeptidase"/>
</dbReference>
<dbReference type="AlphaFoldDB" id="A0A7X0B1Z0"/>
<dbReference type="PROSITE" id="PS00330">
    <property type="entry name" value="HEMOLYSIN_CALCIUM"/>
    <property type="match status" value="1"/>
</dbReference>
<proteinExistence type="inferred from homology"/>
<evidence type="ECO:0000313" key="8">
    <source>
        <dbReference type="EMBL" id="MBB6253877.1"/>
    </source>
</evidence>
<name>A0A7X0B1Z0_9PROT</name>
<evidence type="ECO:0000256" key="1">
    <source>
        <dbReference type="ARBA" id="ARBA00009490"/>
    </source>
</evidence>
<keyword evidence="9" id="KW-1185">Reference proteome</keyword>
<keyword evidence="4" id="KW-0378">Hydrolase</keyword>
<organism evidence="8 9">
    <name type="scientific">Nitrospirillum iridis</name>
    <dbReference type="NCBI Taxonomy" id="765888"/>
    <lineage>
        <taxon>Bacteria</taxon>
        <taxon>Pseudomonadati</taxon>
        <taxon>Pseudomonadota</taxon>
        <taxon>Alphaproteobacteria</taxon>
        <taxon>Rhodospirillales</taxon>
        <taxon>Azospirillaceae</taxon>
        <taxon>Nitrospirillum</taxon>
    </lineage>
</organism>
<evidence type="ECO:0000256" key="4">
    <source>
        <dbReference type="ARBA" id="ARBA00022801"/>
    </source>
</evidence>
<keyword evidence="5" id="KW-0862">Zinc</keyword>
<evidence type="ECO:0000259" key="7">
    <source>
        <dbReference type="SMART" id="SM00235"/>
    </source>
</evidence>
<comment type="similarity">
    <text evidence="1">Belongs to the peptidase M10B family.</text>
</comment>
<evidence type="ECO:0000256" key="6">
    <source>
        <dbReference type="SAM" id="MobiDB-lite"/>
    </source>
</evidence>
<comment type="caution">
    <text evidence="8">The sequence shown here is derived from an EMBL/GenBank/DDBJ whole genome shotgun (WGS) entry which is preliminary data.</text>
</comment>
<dbReference type="RefSeq" id="WP_184805346.1">
    <property type="nucleotide sequence ID" value="NZ_JACIIZ010000014.1"/>
</dbReference>
<dbReference type="Proteomes" id="UP000539175">
    <property type="component" value="Unassembled WGS sequence"/>
</dbReference>
<sequence>MSEELSNRYSEAFEDDDTVIPQAATSGGTSGTEAAASLYADDDPKLALIGYGVNGVYGNRANAVAPLGHPAFITYSFADTLPAGASTSDYPGFRALTSDEKAAIRQALDTWQKVSGVVFLEAPDGQGEVQFDTYNFTGTSESAAAAYTAKTFSSSVAPVVAEIAFNTGGKASQDLRLGDGVLTAVHEIGHALGFKHSGNYNASGGGASPPYLSSSMDNTTNTVMSYYFSSGVTGLGPVDIAAVQYFYGDSQSLAQSGITYSWDSSKLVLTQTGTSGDDVLIGTNLQDVFKPLGGNDSVYGYGSMDTVVYGVASSQATITRSGTTVTVTAAQGGTDTLHSIESLQFTDGTVSLVVTSTALAGGGKQITGTLFDDTIYGSSSADNINGGAGNDFIYGNGGADTLTGGAGNDTINAFGGAYIDGGDGNDNIAEISSGAFAPVTVFGGAGDDIITALADGSRADGGDGNDTLQSNGNALLIGGAGNDTIHGVLNHVTTAVYDTNSDQAVYGKAGNGAITITTPNDGTDTVGDVQYAAFNDRLVQLADIATGGAVSLPVSGSVSVASLFSIKLLGGGTLSSLRVYDIGSGSLRLDGVTQTYGTLYTWDQFQRLQFVAGASPASDILSVSAFDGTTSISPQAQVTTVANGPYIMSGRVDGGVVDGSAAAVRYTVTFNENVTGVSADDFHTLTTGTAGGVVTAVQGQGATYTVTVGGLTGMGTLRLGLNDTRTGIVDAAGAALSANAMNADSVTVNRPAFVWTDTVTGQAQASSGLMAYTGPVTYLKSQKIWSGSDGVALAANGPSAFLKGGDGDDALAVSAGSNVLDGGRGSNFLVGSTAQDGGADTFFIDGRGGQTTWGTVVNFRAGDAVTIWGYTDASVANWAASEGATGFQGATLHAALAGAGTAVNASVTFSGLSLDDIKNHVTQSVGQVGDASYLYLSYHG</sequence>
<reference evidence="8 9" key="1">
    <citation type="submission" date="2020-08" db="EMBL/GenBank/DDBJ databases">
        <title>Genomic Encyclopedia of Type Strains, Phase IV (KMG-IV): sequencing the most valuable type-strain genomes for metagenomic binning, comparative biology and taxonomic classification.</title>
        <authorList>
            <person name="Goeker M."/>
        </authorList>
    </citation>
    <scope>NUCLEOTIDE SEQUENCE [LARGE SCALE GENOMIC DNA]</scope>
    <source>
        <strain evidence="8 9">DSM 22198</strain>
    </source>
</reference>
<dbReference type="Pfam" id="PF00413">
    <property type="entry name" value="Peptidase_M10"/>
    <property type="match status" value="1"/>
</dbReference>
<evidence type="ECO:0000313" key="9">
    <source>
        <dbReference type="Proteomes" id="UP000539175"/>
    </source>
</evidence>
<dbReference type="GO" id="GO:0005509">
    <property type="term" value="F:calcium ion binding"/>
    <property type="evidence" value="ECO:0007669"/>
    <property type="project" value="InterPro"/>
</dbReference>
<dbReference type="InterPro" id="IPR006026">
    <property type="entry name" value="Peptidase_Metallo"/>
</dbReference>
<dbReference type="GO" id="GO:0031012">
    <property type="term" value="C:extracellular matrix"/>
    <property type="evidence" value="ECO:0007669"/>
    <property type="project" value="InterPro"/>
</dbReference>
<dbReference type="EMBL" id="JACIIZ010000014">
    <property type="protein sequence ID" value="MBB6253877.1"/>
    <property type="molecule type" value="Genomic_DNA"/>
</dbReference>
<dbReference type="InterPro" id="IPR018511">
    <property type="entry name" value="Hemolysin-typ_Ca-bd_CS"/>
</dbReference>
<gene>
    <name evidence="8" type="ORF">FHS74_004453</name>
</gene>
<dbReference type="GO" id="GO:0004222">
    <property type="term" value="F:metalloendopeptidase activity"/>
    <property type="evidence" value="ECO:0007669"/>
    <property type="project" value="InterPro"/>
</dbReference>
<evidence type="ECO:0000256" key="3">
    <source>
        <dbReference type="ARBA" id="ARBA00022723"/>
    </source>
</evidence>
<evidence type="ECO:0000256" key="5">
    <source>
        <dbReference type="ARBA" id="ARBA00022833"/>
    </source>
</evidence>
<dbReference type="InterPro" id="IPR001343">
    <property type="entry name" value="Hemolysn_Ca-bd"/>
</dbReference>
<dbReference type="SUPFAM" id="SSF51120">
    <property type="entry name" value="beta-Roll"/>
    <property type="match status" value="3"/>
</dbReference>
<dbReference type="GO" id="GO:0008270">
    <property type="term" value="F:zinc ion binding"/>
    <property type="evidence" value="ECO:0007669"/>
    <property type="project" value="InterPro"/>
</dbReference>
<dbReference type="Gene3D" id="3.40.390.10">
    <property type="entry name" value="Collagenase (Catalytic Domain)"/>
    <property type="match status" value="1"/>
</dbReference>
<dbReference type="Gene3D" id="2.150.10.10">
    <property type="entry name" value="Serralysin-like metalloprotease, C-terminal"/>
    <property type="match status" value="1"/>
</dbReference>
<keyword evidence="3" id="KW-0479">Metal-binding</keyword>
<dbReference type="PRINTS" id="PR00313">
    <property type="entry name" value="CABNDNGRPT"/>
</dbReference>
<dbReference type="SUPFAM" id="SSF55486">
    <property type="entry name" value="Metalloproteases ('zincins'), catalytic domain"/>
    <property type="match status" value="1"/>
</dbReference>
<protein>
    <submittedName>
        <fullName evidence="8">Ca2+-binding RTX toxin-like protein</fullName>
    </submittedName>
</protein>